<dbReference type="AlphaFoldDB" id="A0A0J9XA06"/>
<keyword evidence="2" id="KW-1185">Reference proteome</keyword>
<gene>
    <name evidence="1" type="ORF">BN980_GECA06s03420g</name>
</gene>
<reference evidence="1" key="1">
    <citation type="submission" date="2014-03" db="EMBL/GenBank/DDBJ databases">
        <authorList>
            <person name="Casaregola S."/>
        </authorList>
    </citation>
    <scope>NUCLEOTIDE SEQUENCE [LARGE SCALE GENOMIC DNA]</scope>
    <source>
        <strain evidence="1">CLIB 918</strain>
    </source>
</reference>
<evidence type="ECO:0000313" key="1">
    <source>
        <dbReference type="EMBL" id="CDO54016.1"/>
    </source>
</evidence>
<name>A0A0J9XA06_GEOCN</name>
<sequence>MPIFDKSEKLVLEISENESEFTCKVDSNTLYNQNQKSKTTASNHDKQHIPNGFTSHIQANTHIKPSSSKLQSQKANLSDYGDNDFAYLQESMDGILHKNDTFGKTFTKELNIAKHPHQTKISTKLALPSEPQVLNSETANKINFTDSIDTSNSPSPLTLQSKRQLKLKNSNVRPLFIETSIGASYITNQYRAVNGNTDGSSSLFLQSSRRSHVRASSAPKLTYRTINKDLPKLPSLDDQSPFIRTFSTSRKVTSNNSNVANVAPSSVASTTENASLGSVKLNMGFSSRSNKVSKKQNQK</sequence>
<dbReference type="EMBL" id="CCBN010000006">
    <property type="protein sequence ID" value="CDO54016.1"/>
    <property type="molecule type" value="Genomic_DNA"/>
</dbReference>
<protein>
    <submittedName>
        <fullName evidence="1">Uncharacterized protein</fullName>
    </submittedName>
</protein>
<dbReference type="Proteomes" id="UP000242525">
    <property type="component" value="Unassembled WGS sequence"/>
</dbReference>
<evidence type="ECO:0000313" key="2">
    <source>
        <dbReference type="Proteomes" id="UP000242525"/>
    </source>
</evidence>
<accession>A0A0J9XA06</accession>
<organism evidence="1 2">
    <name type="scientific">Geotrichum candidum</name>
    <name type="common">Oospora lactis</name>
    <name type="synonym">Dipodascus geotrichum</name>
    <dbReference type="NCBI Taxonomy" id="1173061"/>
    <lineage>
        <taxon>Eukaryota</taxon>
        <taxon>Fungi</taxon>
        <taxon>Dikarya</taxon>
        <taxon>Ascomycota</taxon>
        <taxon>Saccharomycotina</taxon>
        <taxon>Dipodascomycetes</taxon>
        <taxon>Dipodascales</taxon>
        <taxon>Dipodascaceae</taxon>
        <taxon>Geotrichum</taxon>
    </lineage>
</organism>
<comment type="caution">
    <text evidence="1">The sequence shown here is derived from an EMBL/GenBank/DDBJ whole genome shotgun (WGS) entry which is preliminary data.</text>
</comment>
<proteinExistence type="predicted"/>